<dbReference type="PANTHER" id="PTHR37816:SF1">
    <property type="entry name" value="TOXIN"/>
    <property type="match status" value="1"/>
</dbReference>
<accession>A0AAD6Y322</accession>
<reference evidence="1" key="1">
    <citation type="submission" date="2023-03" db="EMBL/GenBank/DDBJ databases">
        <title>Massive genome expansion in bonnet fungi (Mycena s.s.) driven by repeated elements and novel gene families across ecological guilds.</title>
        <authorList>
            <consortium name="Lawrence Berkeley National Laboratory"/>
            <person name="Harder C.B."/>
            <person name="Miyauchi S."/>
            <person name="Viragh M."/>
            <person name="Kuo A."/>
            <person name="Thoen E."/>
            <person name="Andreopoulos B."/>
            <person name="Lu D."/>
            <person name="Skrede I."/>
            <person name="Drula E."/>
            <person name="Henrissat B."/>
            <person name="Morin E."/>
            <person name="Kohler A."/>
            <person name="Barry K."/>
            <person name="LaButti K."/>
            <person name="Morin E."/>
            <person name="Salamov A."/>
            <person name="Lipzen A."/>
            <person name="Mereny Z."/>
            <person name="Hegedus B."/>
            <person name="Baldrian P."/>
            <person name="Stursova M."/>
            <person name="Weitz H."/>
            <person name="Taylor A."/>
            <person name="Grigoriev I.V."/>
            <person name="Nagy L.G."/>
            <person name="Martin F."/>
            <person name="Kauserud H."/>
        </authorList>
    </citation>
    <scope>NUCLEOTIDE SEQUENCE</scope>
    <source>
        <strain evidence="1">9144</strain>
    </source>
</reference>
<protein>
    <recommendedName>
        <fullName evidence="3">Adenylate kinase</fullName>
    </recommendedName>
</protein>
<evidence type="ECO:0000313" key="2">
    <source>
        <dbReference type="Proteomes" id="UP001219525"/>
    </source>
</evidence>
<organism evidence="1 2">
    <name type="scientific">Mycena pura</name>
    <dbReference type="NCBI Taxonomy" id="153505"/>
    <lineage>
        <taxon>Eukaryota</taxon>
        <taxon>Fungi</taxon>
        <taxon>Dikarya</taxon>
        <taxon>Basidiomycota</taxon>
        <taxon>Agaricomycotina</taxon>
        <taxon>Agaricomycetes</taxon>
        <taxon>Agaricomycetidae</taxon>
        <taxon>Agaricales</taxon>
        <taxon>Marasmiineae</taxon>
        <taxon>Mycenaceae</taxon>
        <taxon>Mycena</taxon>
    </lineage>
</organism>
<name>A0AAD6Y322_9AGAR</name>
<gene>
    <name evidence="1" type="ORF">GGX14DRAFT_383226</name>
</gene>
<dbReference type="InterPro" id="IPR052922">
    <property type="entry name" value="Cytidylate_Kinase-2"/>
</dbReference>
<proteinExistence type="predicted"/>
<dbReference type="InterPro" id="IPR027417">
    <property type="entry name" value="P-loop_NTPase"/>
</dbReference>
<dbReference type="SUPFAM" id="SSF52540">
    <property type="entry name" value="P-loop containing nucleoside triphosphate hydrolases"/>
    <property type="match status" value="1"/>
</dbReference>
<dbReference type="PANTHER" id="PTHR37816">
    <property type="entry name" value="YALI0E33011P"/>
    <property type="match status" value="1"/>
</dbReference>
<keyword evidence="2" id="KW-1185">Reference proteome</keyword>
<comment type="caution">
    <text evidence="1">The sequence shown here is derived from an EMBL/GenBank/DDBJ whole genome shotgun (WGS) entry which is preliminary data.</text>
</comment>
<sequence>MQPYSTIQTLRADFAVLAPPPLIGDANGQYRIHIVGNSGELPSTIGKQLAALLGVPFIPLDTLSWKPGWQESSSDEMCEKVDRALEGAPHGWVVDGNFAGSVGPLVGAKSTDIIWLDPPIALYLPRLVLRTVLRMLRLSEPCSPGCNESLSNVLFSRESILWWCITNHRPLRERERARMAQIGIGVGSRVAARKMRRIGGWGGELRAWLEDVRRMFHRQ</sequence>
<evidence type="ECO:0000313" key="1">
    <source>
        <dbReference type="EMBL" id="KAJ7189456.1"/>
    </source>
</evidence>
<evidence type="ECO:0008006" key="3">
    <source>
        <dbReference type="Google" id="ProtNLM"/>
    </source>
</evidence>
<dbReference type="EMBL" id="JARJCW010000177">
    <property type="protein sequence ID" value="KAJ7189456.1"/>
    <property type="molecule type" value="Genomic_DNA"/>
</dbReference>
<dbReference type="AlphaFoldDB" id="A0AAD6Y322"/>
<dbReference type="Proteomes" id="UP001219525">
    <property type="component" value="Unassembled WGS sequence"/>
</dbReference>